<accession>A0ABY5Q5H8</accession>
<dbReference type="Gene3D" id="3.40.50.2000">
    <property type="entry name" value="Glycogen Phosphorylase B"/>
    <property type="match status" value="2"/>
</dbReference>
<protein>
    <submittedName>
        <fullName evidence="6">DUF1205 domain-containing protein</fullName>
    </submittedName>
</protein>
<dbReference type="InterPro" id="IPR002213">
    <property type="entry name" value="UDP_glucos_trans"/>
</dbReference>
<evidence type="ECO:0000256" key="3">
    <source>
        <dbReference type="ARBA" id="ARBA00022679"/>
    </source>
</evidence>
<keyword evidence="7" id="KW-1185">Reference proteome</keyword>
<dbReference type="CDD" id="cd03784">
    <property type="entry name" value="GT1_Gtf-like"/>
    <property type="match status" value="1"/>
</dbReference>
<dbReference type="SUPFAM" id="SSF53756">
    <property type="entry name" value="UDP-Glycosyltransferase/glycogen phosphorylase"/>
    <property type="match status" value="1"/>
</dbReference>
<reference evidence="6" key="1">
    <citation type="submission" date="2022-08" db="EMBL/GenBank/DDBJ databases">
        <authorList>
            <person name="Tian L."/>
        </authorList>
    </citation>
    <scope>NUCLEOTIDE SEQUENCE</scope>
    <source>
        <strain evidence="6">CM253</strain>
    </source>
</reference>
<dbReference type="Pfam" id="PF06722">
    <property type="entry name" value="EryCIII-like_C"/>
    <property type="match status" value="1"/>
</dbReference>
<feature type="domain" description="Erythromycin biosynthesis protein CIII-like C-terminal" evidence="4">
    <location>
        <begin position="231"/>
        <end position="370"/>
    </location>
</feature>
<dbReference type="InterPro" id="IPR010610">
    <property type="entry name" value="EryCIII-like_C"/>
</dbReference>
<dbReference type="EMBL" id="CP102514">
    <property type="protein sequence ID" value="UUY51712.1"/>
    <property type="molecule type" value="Genomic_DNA"/>
</dbReference>
<evidence type="ECO:0000256" key="1">
    <source>
        <dbReference type="ARBA" id="ARBA00006962"/>
    </source>
</evidence>
<dbReference type="GeneID" id="95578431"/>
<evidence type="ECO:0000259" key="4">
    <source>
        <dbReference type="Pfam" id="PF06722"/>
    </source>
</evidence>
<dbReference type="RefSeq" id="WP_257857654.1">
    <property type="nucleotide sequence ID" value="NZ_CP102514.1"/>
</dbReference>
<organism evidence="6 7">
    <name type="scientific">Streptomyces yangpuensis</name>
    <dbReference type="NCBI Taxonomy" id="1648182"/>
    <lineage>
        <taxon>Bacteria</taxon>
        <taxon>Bacillati</taxon>
        <taxon>Actinomycetota</taxon>
        <taxon>Actinomycetes</taxon>
        <taxon>Kitasatosporales</taxon>
        <taxon>Streptomycetaceae</taxon>
        <taxon>Streptomyces</taxon>
    </lineage>
</organism>
<dbReference type="PANTHER" id="PTHR48050">
    <property type="entry name" value="STEROL 3-BETA-GLUCOSYLTRANSFERASE"/>
    <property type="match status" value="1"/>
</dbReference>
<dbReference type="InterPro" id="IPR050426">
    <property type="entry name" value="Glycosyltransferase_28"/>
</dbReference>
<sequence>MRILFTGPASAGHLFPMIPTAQALRAAGHEVLFAGSPPLHQLRQAGFPIVEIGDGRTIQEVFEQDTGEEARYVAPDLTSDQILDRAAHGFALLSRSTVDGLLEVADSWGADLLVYDSFQASAPLVAAKLKIPSVIQNFGVTSGHDMVARLAANFTEAYETFRVDGPAEPTALNIVPASLGGDPDGLRMRYLPYNGGGFVPVGLLRRGTRPRVAVTLGTVLTEMDGVNAIVRLIEAAASVDAEFLLAVGDADLTPLGTLPDNVRALPWVPLAELLTASDALVHHGGSGTLLTALQAGLPQLLLPQGADHFINADALTATGAALRSASDEVDTALLTRLISDQALREGADRLRAENAALPTPAETVPALEALTSA</sequence>
<name>A0ABY5Q5H8_9ACTN</name>
<dbReference type="Proteomes" id="UP001057738">
    <property type="component" value="Chromosome"/>
</dbReference>
<evidence type="ECO:0000256" key="2">
    <source>
        <dbReference type="ARBA" id="ARBA00022676"/>
    </source>
</evidence>
<gene>
    <name evidence="6" type="ORF">NRK68_33385</name>
</gene>
<dbReference type="InterPro" id="IPR048284">
    <property type="entry name" value="EryCIII-like_N"/>
</dbReference>
<proteinExistence type="inferred from homology"/>
<dbReference type="Pfam" id="PF21036">
    <property type="entry name" value="EryCIII-like_N"/>
    <property type="match status" value="1"/>
</dbReference>
<evidence type="ECO:0000313" key="7">
    <source>
        <dbReference type="Proteomes" id="UP001057738"/>
    </source>
</evidence>
<feature type="domain" description="Erythromycin biosynthesis protein CIII-like N-terminal" evidence="5">
    <location>
        <begin position="22"/>
        <end position="217"/>
    </location>
</feature>
<comment type="similarity">
    <text evidence="1">Belongs to the glycosyltransferase 28 family.</text>
</comment>
<evidence type="ECO:0000313" key="6">
    <source>
        <dbReference type="EMBL" id="UUY51712.1"/>
    </source>
</evidence>
<dbReference type="PANTHER" id="PTHR48050:SF13">
    <property type="entry name" value="STEROL 3-BETA-GLUCOSYLTRANSFERASE UGT80A2"/>
    <property type="match status" value="1"/>
</dbReference>
<keyword evidence="3" id="KW-0808">Transferase</keyword>
<evidence type="ECO:0000259" key="5">
    <source>
        <dbReference type="Pfam" id="PF21036"/>
    </source>
</evidence>
<keyword evidence="2" id="KW-0328">Glycosyltransferase</keyword>